<evidence type="ECO:0000256" key="3">
    <source>
        <dbReference type="ARBA" id="ARBA00022691"/>
    </source>
</evidence>
<dbReference type="SUPFAM" id="SSF53335">
    <property type="entry name" value="S-adenosyl-L-methionine-dependent methyltransferases"/>
    <property type="match status" value="1"/>
</dbReference>
<dbReference type="Proteomes" id="UP001448858">
    <property type="component" value="Chromosome"/>
</dbReference>
<dbReference type="RefSeq" id="WP_342022218.1">
    <property type="nucleotide sequence ID" value="NZ_CP151657.1"/>
</dbReference>
<dbReference type="PANTHER" id="PTHR43464">
    <property type="entry name" value="METHYLTRANSFERASE"/>
    <property type="match status" value="1"/>
</dbReference>
<name>A0ABZ2ZT16_9MICC</name>
<dbReference type="Pfam" id="PF13649">
    <property type="entry name" value="Methyltransf_25"/>
    <property type="match status" value="1"/>
</dbReference>
<reference evidence="5 6" key="1">
    <citation type="submission" date="2024-04" db="EMBL/GenBank/DDBJ databases">
        <title>Arthrobacter sp. from Plains bison fecal sample.</title>
        <authorList>
            <person name="Ruzzini A."/>
        </authorList>
    </citation>
    <scope>NUCLEOTIDE SEQUENCE [LARGE SCALE GENOMIC DNA]</scope>
    <source>
        <strain evidence="5 6">EINP1</strain>
    </source>
</reference>
<evidence type="ECO:0000259" key="4">
    <source>
        <dbReference type="Pfam" id="PF13649"/>
    </source>
</evidence>
<protein>
    <submittedName>
        <fullName evidence="5">Class I SAM-dependent methyltransferase</fullName>
        <ecNumber evidence="5">2.1.-.-</ecNumber>
    </submittedName>
</protein>
<proteinExistence type="predicted"/>
<evidence type="ECO:0000313" key="6">
    <source>
        <dbReference type="Proteomes" id="UP001448858"/>
    </source>
</evidence>
<accession>A0ABZ2ZT16</accession>
<evidence type="ECO:0000256" key="1">
    <source>
        <dbReference type="ARBA" id="ARBA00022603"/>
    </source>
</evidence>
<sequence length="249" mass="26896">MVDAHYNEPRLVALYDEDNSGRWDTDFYTGLMGTEPLRVADVGCGTGSFAVLLAQAGHAVTGIDPAEGMLDVARTRDGGELVAWLPGTAVDLPEGPFDAAVMTGHAFQCLLTQDEILETLQAVRSRLAPGGTFYFETRNPAARAWLDWDSAAAGPEVQESSAGTLEVEWELISVREMPDGVLVTFEDRTRFLADGAAFASRSTLKFVPADLLAQLLQHAGFTSADWYGDWQGGPFDPAASREIIVAARR</sequence>
<dbReference type="CDD" id="cd02440">
    <property type="entry name" value="AdoMet_MTases"/>
    <property type="match status" value="1"/>
</dbReference>
<dbReference type="Gene3D" id="3.40.50.150">
    <property type="entry name" value="Vaccinia Virus protein VP39"/>
    <property type="match status" value="1"/>
</dbReference>
<organism evidence="5 6">
    <name type="scientific">Arthrobacter citreus</name>
    <dbReference type="NCBI Taxonomy" id="1670"/>
    <lineage>
        <taxon>Bacteria</taxon>
        <taxon>Bacillati</taxon>
        <taxon>Actinomycetota</taxon>
        <taxon>Actinomycetes</taxon>
        <taxon>Micrococcales</taxon>
        <taxon>Micrococcaceae</taxon>
        <taxon>Arthrobacter</taxon>
    </lineage>
</organism>
<dbReference type="GO" id="GO:0008168">
    <property type="term" value="F:methyltransferase activity"/>
    <property type="evidence" value="ECO:0007669"/>
    <property type="project" value="UniProtKB-KW"/>
</dbReference>
<keyword evidence="6" id="KW-1185">Reference proteome</keyword>
<keyword evidence="2 5" id="KW-0808">Transferase</keyword>
<dbReference type="EMBL" id="CP151657">
    <property type="protein sequence ID" value="WZP14566.1"/>
    <property type="molecule type" value="Genomic_DNA"/>
</dbReference>
<gene>
    <name evidence="5" type="ORF">AAE021_10165</name>
</gene>
<evidence type="ECO:0000313" key="5">
    <source>
        <dbReference type="EMBL" id="WZP14566.1"/>
    </source>
</evidence>
<keyword evidence="1 5" id="KW-0489">Methyltransferase</keyword>
<feature type="domain" description="Methyltransferase" evidence="4">
    <location>
        <begin position="39"/>
        <end position="131"/>
    </location>
</feature>
<dbReference type="GO" id="GO:0032259">
    <property type="term" value="P:methylation"/>
    <property type="evidence" value="ECO:0007669"/>
    <property type="project" value="UniProtKB-KW"/>
</dbReference>
<dbReference type="PANTHER" id="PTHR43464:SF19">
    <property type="entry name" value="UBIQUINONE BIOSYNTHESIS O-METHYLTRANSFERASE, MITOCHONDRIAL"/>
    <property type="match status" value="1"/>
</dbReference>
<dbReference type="InterPro" id="IPR029063">
    <property type="entry name" value="SAM-dependent_MTases_sf"/>
</dbReference>
<keyword evidence="3" id="KW-0949">S-adenosyl-L-methionine</keyword>
<evidence type="ECO:0000256" key="2">
    <source>
        <dbReference type="ARBA" id="ARBA00022679"/>
    </source>
</evidence>
<dbReference type="EC" id="2.1.-.-" evidence="5"/>
<dbReference type="InterPro" id="IPR041698">
    <property type="entry name" value="Methyltransf_25"/>
</dbReference>